<dbReference type="OrthoDB" id="7065103at2"/>
<sequence>MKKRDKWVIDADIAHSSGTTEHPISRSCRLFLDFVRKQGYFIVMNKELMNEWNQHKSIYAKKWLVSMYARKKIIRHNDGKFDFEQKIASSSLRNKQKNAALKDIHLLNASRSYGKTIASGDDAAREIYVILAASHKEIAEFLWVNPKNISETLIDYIENSKSAKPEWYLDR</sequence>
<dbReference type="AlphaFoldDB" id="A0A1H6F207"/>
<evidence type="ECO:0000313" key="2">
    <source>
        <dbReference type="Proteomes" id="UP000236724"/>
    </source>
</evidence>
<name>A0A1H6F207_9GAMM</name>
<proteinExistence type="predicted"/>
<protein>
    <submittedName>
        <fullName evidence="1">Uncharacterized protein</fullName>
    </submittedName>
</protein>
<evidence type="ECO:0000313" key="1">
    <source>
        <dbReference type="EMBL" id="SEH04160.1"/>
    </source>
</evidence>
<reference evidence="1 2" key="1">
    <citation type="submission" date="2016-10" db="EMBL/GenBank/DDBJ databases">
        <authorList>
            <person name="de Groot N.N."/>
        </authorList>
    </citation>
    <scope>NUCLEOTIDE SEQUENCE [LARGE SCALE GENOMIC DNA]</scope>
    <source>
        <strain evidence="1">MBHS1</strain>
    </source>
</reference>
<dbReference type="Proteomes" id="UP000236724">
    <property type="component" value="Unassembled WGS sequence"/>
</dbReference>
<dbReference type="EMBL" id="FMSV02000002">
    <property type="protein sequence ID" value="SEH04160.1"/>
    <property type="molecule type" value="Genomic_DNA"/>
</dbReference>
<dbReference type="RefSeq" id="WP_103918271.1">
    <property type="nucleotide sequence ID" value="NZ_FMSV02000002.1"/>
</dbReference>
<gene>
    <name evidence="1" type="ORF">MBHS_00005</name>
</gene>
<organism evidence="1 2">
    <name type="scientific">Candidatus Venteria ishoeyi</name>
    <dbReference type="NCBI Taxonomy" id="1899563"/>
    <lineage>
        <taxon>Bacteria</taxon>
        <taxon>Pseudomonadati</taxon>
        <taxon>Pseudomonadota</taxon>
        <taxon>Gammaproteobacteria</taxon>
        <taxon>Thiotrichales</taxon>
        <taxon>Thiotrichaceae</taxon>
        <taxon>Venteria</taxon>
    </lineage>
</organism>
<accession>A0A1H6F207</accession>
<keyword evidence="2" id="KW-1185">Reference proteome</keyword>